<dbReference type="Gene3D" id="3.30.420.10">
    <property type="entry name" value="Ribonuclease H-like superfamily/Ribonuclease H"/>
    <property type="match status" value="1"/>
</dbReference>
<evidence type="ECO:0000313" key="1">
    <source>
        <dbReference type="EMBL" id="GBO07450.1"/>
    </source>
</evidence>
<dbReference type="Proteomes" id="UP000499080">
    <property type="component" value="Unassembled WGS sequence"/>
</dbReference>
<organism evidence="1 2">
    <name type="scientific">Araneus ventricosus</name>
    <name type="common">Orbweaver spider</name>
    <name type="synonym">Epeira ventricosa</name>
    <dbReference type="NCBI Taxonomy" id="182803"/>
    <lineage>
        <taxon>Eukaryota</taxon>
        <taxon>Metazoa</taxon>
        <taxon>Ecdysozoa</taxon>
        <taxon>Arthropoda</taxon>
        <taxon>Chelicerata</taxon>
        <taxon>Arachnida</taxon>
        <taxon>Araneae</taxon>
        <taxon>Araneomorphae</taxon>
        <taxon>Entelegynae</taxon>
        <taxon>Araneoidea</taxon>
        <taxon>Araneidae</taxon>
        <taxon>Araneus</taxon>
    </lineage>
</organism>
<comment type="caution">
    <text evidence="1">The sequence shown here is derived from an EMBL/GenBank/DDBJ whole genome shotgun (WGS) entry which is preliminary data.</text>
</comment>
<proteinExistence type="predicted"/>
<evidence type="ECO:0000313" key="2">
    <source>
        <dbReference type="Proteomes" id="UP000499080"/>
    </source>
</evidence>
<name>A0A4Y2U7B8_ARAVE</name>
<dbReference type="EMBL" id="BGPR01033494">
    <property type="protein sequence ID" value="GBO07450.1"/>
    <property type="molecule type" value="Genomic_DNA"/>
</dbReference>
<accession>A0A4Y2U7B8</accession>
<dbReference type="GO" id="GO:0003676">
    <property type="term" value="F:nucleic acid binding"/>
    <property type="evidence" value="ECO:0007669"/>
    <property type="project" value="InterPro"/>
</dbReference>
<sequence length="335" mass="37468">MRRDCFQYASKMRRPKCLLPYKISSPELDFGKLPSFRSIPSLHRHLRMRMELNNPDLAPSDFHLFSHLKKFLAGQQFASDDEIKINVQNWFRSQAAEFYEAVVPQDLLEQPLSSSALQDLLSNLILPFVSCLPHPVPFVFFDLERPNTLLLCDPLVRLIPQDLLSNLICAHISIASLISAIVLWKSGATKPCCCIIDPLVQLIPQDAEQSDPALHSYLPHTAIVFWKSGATKHFVAFSDPLTSGCPQDLLSSPALHFHTSSSVPLCFLGSQERPSTLFNMTLSSSYLQDLLSNLILPYISSSSSAIVFFGVSDQTLSCDPLIQLIPQDLLSNSRQ</sequence>
<keyword evidence="2" id="KW-1185">Reference proteome</keyword>
<protein>
    <submittedName>
        <fullName evidence="1">Uncharacterized protein</fullName>
    </submittedName>
</protein>
<dbReference type="InterPro" id="IPR036397">
    <property type="entry name" value="RNaseH_sf"/>
</dbReference>
<gene>
    <name evidence="1" type="ORF">AVEN_11134_1</name>
</gene>
<dbReference type="AlphaFoldDB" id="A0A4Y2U7B8"/>
<reference evidence="1 2" key="1">
    <citation type="journal article" date="2019" name="Sci. Rep.">
        <title>Orb-weaving spider Araneus ventricosus genome elucidates the spidroin gene catalogue.</title>
        <authorList>
            <person name="Kono N."/>
            <person name="Nakamura H."/>
            <person name="Ohtoshi R."/>
            <person name="Moran D.A.P."/>
            <person name="Shinohara A."/>
            <person name="Yoshida Y."/>
            <person name="Fujiwara M."/>
            <person name="Mori M."/>
            <person name="Tomita M."/>
            <person name="Arakawa K."/>
        </authorList>
    </citation>
    <scope>NUCLEOTIDE SEQUENCE [LARGE SCALE GENOMIC DNA]</scope>
</reference>